<accession>A0A6N9TKK9</accession>
<evidence type="ECO:0000313" key="1">
    <source>
        <dbReference type="EMBL" id="NDY41649.1"/>
    </source>
</evidence>
<organism evidence="1 2">
    <name type="scientific">Dissulfurirhabdus thermomarina</name>
    <dbReference type="NCBI Taxonomy" id="1765737"/>
    <lineage>
        <taxon>Bacteria</taxon>
        <taxon>Deltaproteobacteria</taxon>
        <taxon>Dissulfurirhabdaceae</taxon>
        <taxon>Dissulfurirhabdus</taxon>
    </lineage>
</organism>
<dbReference type="Proteomes" id="UP000469346">
    <property type="component" value="Unassembled WGS sequence"/>
</dbReference>
<name>A0A6N9TKK9_DISTH</name>
<dbReference type="EMBL" id="JAAGRR010000012">
    <property type="protein sequence ID" value="NDY41649.1"/>
    <property type="molecule type" value="Genomic_DNA"/>
</dbReference>
<reference evidence="1 2" key="1">
    <citation type="submission" date="2020-02" db="EMBL/GenBank/DDBJ databases">
        <title>Comparative genomics of sulfur disproportionating microorganisms.</title>
        <authorList>
            <person name="Ward L.M."/>
            <person name="Bertran E."/>
            <person name="Johnston D.T."/>
        </authorList>
    </citation>
    <scope>NUCLEOTIDE SEQUENCE [LARGE SCALE GENOMIC DNA]</scope>
    <source>
        <strain evidence="1 2">DSM 100025</strain>
    </source>
</reference>
<sequence>MTPEAPEGGAPEEAACTACGARLPVRELVLDEASGEWLCPWCRGERDTCGCSDDDT</sequence>
<keyword evidence="2" id="KW-1185">Reference proteome</keyword>
<dbReference type="RefSeq" id="WP_163297804.1">
    <property type="nucleotide sequence ID" value="NZ_JAAGRR010000012.1"/>
</dbReference>
<protein>
    <submittedName>
        <fullName evidence="1">Uncharacterized protein</fullName>
    </submittedName>
</protein>
<comment type="caution">
    <text evidence="1">The sequence shown here is derived from an EMBL/GenBank/DDBJ whole genome shotgun (WGS) entry which is preliminary data.</text>
</comment>
<proteinExistence type="predicted"/>
<evidence type="ECO:0000313" key="2">
    <source>
        <dbReference type="Proteomes" id="UP000469346"/>
    </source>
</evidence>
<dbReference type="AlphaFoldDB" id="A0A6N9TKK9"/>
<gene>
    <name evidence="1" type="ORF">G3N55_02120</name>
</gene>